<dbReference type="Gene3D" id="3.40.630.30">
    <property type="match status" value="1"/>
</dbReference>
<dbReference type="RefSeq" id="WP_204007275.1">
    <property type="nucleotide sequence ID" value="NZ_BOOZ01000015.1"/>
</dbReference>
<keyword evidence="4" id="KW-1185">Reference proteome</keyword>
<evidence type="ECO:0000256" key="1">
    <source>
        <dbReference type="SAM" id="MobiDB-lite"/>
    </source>
</evidence>
<dbReference type="SUPFAM" id="SSF52218">
    <property type="entry name" value="Flavoproteins"/>
    <property type="match status" value="1"/>
</dbReference>
<evidence type="ECO:0000313" key="3">
    <source>
        <dbReference type="EMBL" id="GIJ09792.1"/>
    </source>
</evidence>
<accession>A0ABQ4HVX9</accession>
<dbReference type="PANTHER" id="PTHR30543">
    <property type="entry name" value="CHROMATE REDUCTASE"/>
    <property type="match status" value="1"/>
</dbReference>
<proteinExistence type="predicted"/>
<reference evidence="3 4" key="1">
    <citation type="submission" date="2021-01" db="EMBL/GenBank/DDBJ databases">
        <title>Whole genome shotgun sequence of Verrucosispora andamanensis NBRC 109075.</title>
        <authorList>
            <person name="Komaki H."/>
            <person name="Tamura T."/>
        </authorList>
    </citation>
    <scope>NUCLEOTIDE SEQUENCE [LARGE SCALE GENOMIC DNA]</scope>
    <source>
        <strain evidence="3 4">NBRC 109075</strain>
    </source>
</reference>
<dbReference type="EMBL" id="BOOZ01000015">
    <property type="protein sequence ID" value="GIJ09792.1"/>
    <property type="molecule type" value="Genomic_DNA"/>
</dbReference>
<feature type="domain" description="N-acetyltransferase" evidence="2">
    <location>
        <begin position="209"/>
        <end position="358"/>
    </location>
</feature>
<dbReference type="Pfam" id="PF13508">
    <property type="entry name" value="Acetyltransf_7"/>
    <property type="match status" value="1"/>
</dbReference>
<dbReference type="InterPro" id="IPR000182">
    <property type="entry name" value="GNAT_dom"/>
</dbReference>
<dbReference type="InterPro" id="IPR029039">
    <property type="entry name" value="Flavoprotein-like_sf"/>
</dbReference>
<dbReference type="InterPro" id="IPR016181">
    <property type="entry name" value="Acyl_CoA_acyltransferase"/>
</dbReference>
<protein>
    <submittedName>
        <fullName evidence="3">FMN reductase</fullName>
    </submittedName>
</protein>
<evidence type="ECO:0000259" key="2">
    <source>
        <dbReference type="PROSITE" id="PS51186"/>
    </source>
</evidence>
<comment type="caution">
    <text evidence="3">The sequence shown here is derived from an EMBL/GenBank/DDBJ whole genome shotgun (WGS) entry which is preliminary data.</text>
</comment>
<evidence type="ECO:0000313" key="4">
    <source>
        <dbReference type="Proteomes" id="UP000647017"/>
    </source>
</evidence>
<feature type="region of interest" description="Disordered" evidence="1">
    <location>
        <begin position="347"/>
        <end position="372"/>
    </location>
</feature>
<dbReference type="InterPro" id="IPR050712">
    <property type="entry name" value="NAD(P)H-dep_reductase"/>
</dbReference>
<dbReference type="Proteomes" id="UP000647017">
    <property type="component" value="Unassembled WGS sequence"/>
</dbReference>
<name>A0ABQ4HVX9_9ACTN</name>
<dbReference type="PROSITE" id="PS51186">
    <property type="entry name" value="GNAT"/>
    <property type="match status" value="1"/>
</dbReference>
<organism evidence="3 4">
    <name type="scientific">Micromonospora andamanensis</name>
    <dbReference type="NCBI Taxonomy" id="1287068"/>
    <lineage>
        <taxon>Bacteria</taxon>
        <taxon>Bacillati</taxon>
        <taxon>Actinomycetota</taxon>
        <taxon>Actinomycetes</taxon>
        <taxon>Micromonosporales</taxon>
        <taxon>Micromonosporaceae</taxon>
        <taxon>Micromonospora</taxon>
    </lineage>
</organism>
<sequence>MSSNSPVNLRVLVIIASTRPGRLGPAIADWFVRAVRSDAGSDATTVDVADLADIALPLLDEPEHPASGSYQHEHTRRWSRTVAAADAFVVVTPEYNFGMPAVLKNAFDFLYHEWAWKPVAFVSYGNTSAGTRSVQMAKQVVTTLRMMPIGATVALRIADNVHDDRVTGSAALDGAARAVLGELSRVARALRPLRAGTDPTAVAGPVPGLTLGEARPGDLAELLVLQRCCWVQEAIANDTLDLAPLRETLGDLTASLTTWRWWCVRRDGRLVAAVRARADERAWLIGRLMVAPDQAGNGIGSWLLSYAEGQAPAQTTHCTLFTGHRSTSNISRYERAGYTLVTTADTPPGSVRLAKPRADQPTSAVGHGVGVG</sequence>
<dbReference type="Pfam" id="PF03358">
    <property type="entry name" value="FMN_red"/>
    <property type="match status" value="1"/>
</dbReference>
<dbReference type="CDD" id="cd04301">
    <property type="entry name" value="NAT_SF"/>
    <property type="match status" value="1"/>
</dbReference>
<dbReference type="Gene3D" id="3.40.50.360">
    <property type="match status" value="1"/>
</dbReference>
<gene>
    <name evidence="3" type="ORF">Van01_30060</name>
</gene>
<dbReference type="SUPFAM" id="SSF55729">
    <property type="entry name" value="Acyl-CoA N-acyltransferases (Nat)"/>
    <property type="match status" value="1"/>
</dbReference>
<dbReference type="InterPro" id="IPR005025">
    <property type="entry name" value="FMN_Rdtase-like_dom"/>
</dbReference>
<dbReference type="PANTHER" id="PTHR30543:SF21">
    <property type="entry name" value="NAD(P)H-DEPENDENT FMN REDUCTASE LOT6"/>
    <property type="match status" value="1"/>
</dbReference>